<keyword evidence="1 3" id="KW-0328">Glycosyltransferase</keyword>
<keyword evidence="4" id="KW-0812">Transmembrane</keyword>
<proteinExistence type="inferred from homology"/>
<dbReference type="InterPro" id="IPR050271">
    <property type="entry name" value="UDP-glycosyltransferase"/>
</dbReference>
<reference evidence="6 7" key="1">
    <citation type="journal article" date="2009" name="PLoS Genet.">
        <title>Genomic analysis of the basal lineage fungus Rhizopus oryzae reveals a whole-genome duplication.</title>
        <authorList>
            <person name="Ma L.-J."/>
            <person name="Ibrahim A.S."/>
            <person name="Skory C."/>
            <person name="Grabherr M.G."/>
            <person name="Burger G."/>
            <person name="Butler M."/>
            <person name="Elias M."/>
            <person name="Idnurm A."/>
            <person name="Lang B.F."/>
            <person name="Sone T."/>
            <person name="Abe A."/>
            <person name="Calvo S.E."/>
            <person name="Corrochano L.M."/>
            <person name="Engels R."/>
            <person name="Fu J."/>
            <person name="Hansberg W."/>
            <person name="Kim J.-M."/>
            <person name="Kodira C.D."/>
            <person name="Koehrsen M.J."/>
            <person name="Liu B."/>
            <person name="Miranda-Saavedra D."/>
            <person name="O'Leary S."/>
            <person name="Ortiz-Castellanos L."/>
            <person name="Poulter R."/>
            <person name="Rodriguez-Romero J."/>
            <person name="Ruiz-Herrera J."/>
            <person name="Shen Y.-Q."/>
            <person name="Zeng Q."/>
            <person name="Galagan J."/>
            <person name="Birren B.W."/>
            <person name="Cuomo C.A."/>
            <person name="Wickes B.L."/>
        </authorList>
    </citation>
    <scope>NUCLEOTIDE SEQUENCE [LARGE SCALE GENOMIC DNA]</scope>
    <source>
        <strain evidence="7">RA 99-880 / ATCC MYA-4621 / FGSC 9543 / NRRL 43880</strain>
    </source>
</reference>
<dbReference type="CDD" id="cd03784">
    <property type="entry name" value="GT1_Gtf-like"/>
    <property type="match status" value="1"/>
</dbReference>
<dbReference type="InterPro" id="IPR002213">
    <property type="entry name" value="UDP_glucos_trans"/>
</dbReference>
<evidence type="ECO:0000256" key="5">
    <source>
        <dbReference type="SAM" id="SignalP"/>
    </source>
</evidence>
<evidence type="ECO:0000313" key="6">
    <source>
        <dbReference type="EMBL" id="EIE90241.1"/>
    </source>
</evidence>
<dbReference type="GO" id="GO:0008194">
    <property type="term" value="F:UDP-glycosyltransferase activity"/>
    <property type="evidence" value="ECO:0007669"/>
    <property type="project" value="InterPro"/>
</dbReference>
<accession>I1CP61</accession>
<sequence length="549" mass="62138">MKFSTLLFALLSVANCLRFGAAAGENTFQLALDYHVPKNIVFSSSQGGSSHVVWVLSILEELAARGHHTTFYTRDDHTKFIKNFPTVDLVSAGPALVTKEEISDILRTLLEISQKVFIERIKKEERRLSSILLVYLEHVDFFSKHNVDLVVCDHFNEACIEASITSKIPFIYTSVPLYSLDTSAPYINIDFLSFHNPSNKDVSFFERLKDKVINPIHFFIKARGFIKKSQQEKMALGLETTSNPAAKLKDAIKLFNTAFGFAPARPVGPLVELIGPIVPKTHPVLTDDLQQFLDSHQKVVYVAFGQHAVQATEELGLIMTSMLENMETGDIDGILWSVRDMEHLFPETLQTRSGQIYRIRELFGKKEGQDILFLEWAPQVAILHHPSTRLFLTHGGAGSVYEALYNGVPIVVYPFFGDQPAAAVIAEENGYGRRMKKSDQEQAIKVVQEVLRDDRYRQNANRFKALVQIRSNHGVQRGADVVEEALYLHQDGKINHRRDVRRDLSFLKAYNLDLYLFSLSVIFGSLFGVYRLVSYGLKRSSVKAKKFHI</sequence>
<keyword evidence="4" id="KW-1133">Transmembrane helix</keyword>
<feature type="signal peptide" evidence="5">
    <location>
        <begin position="1"/>
        <end position="16"/>
    </location>
</feature>
<dbReference type="Proteomes" id="UP000009138">
    <property type="component" value="Unassembled WGS sequence"/>
</dbReference>
<evidence type="ECO:0000256" key="3">
    <source>
        <dbReference type="RuleBase" id="RU003718"/>
    </source>
</evidence>
<dbReference type="PANTHER" id="PTHR48043">
    <property type="entry name" value="EG:EG0003.4 PROTEIN-RELATED"/>
    <property type="match status" value="1"/>
</dbReference>
<feature type="transmembrane region" description="Helical" evidence="4">
    <location>
        <begin position="514"/>
        <end position="533"/>
    </location>
</feature>
<dbReference type="InterPro" id="IPR035595">
    <property type="entry name" value="UDP_glycos_trans_CS"/>
</dbReference>
<protein>
    <submittedName>
        <fullName evidence="6">Uncharacterized protein</fullName>
    </submittedName>
</protein>
<dbReference type="eggNOG" id="KOG1192">
    <property type="taxonomic scope" value="Eukaryota"/>
</dbReference>
<dbReference type="VEuPathDB" id="FungiDB:RO3G_14952"/>
<dbReference type="EMBL" id="CH476746">
    <property type="protein sequence ID" value="EIE90241.1"/>
    <property type="molecule type" value="Genomic_DNA"/>
</dbReference>
<dbReference type="OMA" id="ANEGLYH"/>
<feature type="chain" id="PRO_5003638876" evidence="5">
    <location>
        <begin position="17"/>
        <end position="549"/>
    </location>
</feature>
<name>I1CP61_RHIO9</name>
<evidence type="ECO:0000256" key="1">
    <source>
        <dbReference type="ARBA" id="ARBA00022676"/>
    </source>
</evidence>
<dbReference type="AlphaFoldDB" id="I1CP61"/>
<gene>
    <name evidence="6" type="ORF">RO3G_14952</name>
</gene>
<evidence type="ECO:0000256" key="4">
    <source>
        <dbReference type="SAM" id="Phobius"/>
    </source>
</evidence>
<dbReference type="STRING" id="246409.I1CP61"/>
<evidence type="ECO:0000313" key="7">
    <source>
        <dbReference type="Proteomes" id="UP000009138"/>
    </source>
</evidence>
<dbReference type="Gene3D" id="3.40.50.2000">
    <property type="entry name" value="Glycogen Phosphorylase B"/>
    <property type="match status" value="2"/>
</dbReference>
<dbReference type="RefSeq" id="XP_067525637.1">
    <property type="nucleotide sequence ID" value="XM_067669536.1"/>
</dbReference>
<comment type="similarity">
    <text evidence="3">Belongs to the UDP-glycosyltransferase family.</text>
</comment>
<dbReference type="Pfam" id="PF00201">
    <property type="entry name" value="UDPGT"/>
    <property type="match status" value="1"/>
</dbReference>
<keyword evidence="2 3" id="KW-0808">Transferase</keyword>
<keyword evidence="7" id="KW-1185">Reference proteome</keyword>
<dbReference type="SUPFAM" id="SSF53756">
    <property type="entry name" value="UDP-Glycosyltransferase/glycogen phosphorylase"/>
    <property type="match status" value="1"/>
</dbReference>
<dbReference type="GeneID" id="93621917"/>
<dbReference type="PANTHER" id="PTHR48043:SF145">
    <property type="entry name" value="FI06409P-RELATED"/>
    <property type="match status" value="1"/>
</dbReference>
<dbReference type="OrthoDB" id="5835829at2759"/>
<keyword evidence="5" id="KW-0732">Signal</keyword>
<dbReference type="PROSITE" id="PS00375">
    <property type="entry name" value="UDPGT"/>
    <property type="match status" value="1"/>
</dbReference>
<organism evidence="6 7">
    <name type="scientific">Rhizopus delemar (strain RA 99-880 / ATCC MYA-4621 / FGSC 9543 / NRRL 43880)</name>
    <name type="common">Mucormycosis agent</name>
    <name type="synonym">Rhizopus arrhizus var. delemar</name>
    <dbReference type="NCBI Taxonomy" id="246409"/>
    <lineage>
        <taxon>Eukaryota</taxon>
        <taxon>Fungi</taxon>
        <taxon>Fungi incertae sedis</taxon>
        <taxon>Mucoromycota</taxon>
        <taxon>Mucoromycotina</taxon>
        <taxon>Mucoromycetes</taxon>
        <taxon>Mucorales</taxon>
        <taxon>Mucorineae</taxon>
        <taxon>Rhizopodaceae</taxon>
        <taxon>Rhizopus</taxon>
    </lineage>
</organism>
<dbReference type="InParanoid" id="I1CP61"/>
<evidence type="ECO:0000256" key="2">
    <source>
        <dbReference type="ARBA" id="ARBA00022679"/>
    </source>
</evidence>
<keyword evidence="4" id="KW-0472">Membrane</keyword>